<evidence type="ECO:0000313" key="1">
    <source>
        <dbReference type="EMBL" id="BFO15763.1"/>
    </source>
</evidence>
<protein>
    <submittedName>
        <fullName evidence="1">Uncharacterized protein</fullName>
    </submittedName>
</protein>
<organism evidence="1">
    <name type="scientific">Streptomyces haneummycinicus</name>
    <dbReference type="NCBI Taxonomy" id="3074435"/>
    <lineage>
        <taxon>Bacteria</taxon>
        <taxon>Bacillati</taxon>
        <taxon>Actinomycetota</taxon>
        <taxon>Actinomycetes</taxon>
        <taxon>Kitasatosporales</taxon>
        <taxon>Streptomycetaceae</taxon>
        <taxon>Streptomyces</taxon>
    </lineage>
</organism>
<dbReference type="AlphaFoldDB" id="A0AAT9HEL8"/>
<name>A0AAT9HEL8_9ACTN</name>
<reference evidence="1" key="1">
    <citation type="submission" date="2024-06" db="EMBL/GenBank/DDBJ databases">
        <authorList>
            <consortium name="consrtm"/>
            <person name="Uemura M."/>
            <person name="Terahara T."/>
        </authorList>
    </citation>
    <scope>NUCLEOTIDE SEQUENCE</scope>
    <source>
        <strain evidence="1">KM77-8</strain>
    </source>
</reference>
<proteinExistence type="predicted"/>
<sequence>MGVDQVEPEAAEEQFLGEAGLAPALLPGGLGHLAGLAFGDRGPGRRLGYCGHEAHLARNGMVSLHYRLVLPVRMYPIRSGPATLRAAVRPRLPPAAGTRA</sequence>
<accession>A0AAT9HEL8</accession>
<gene>
    <name evidence="1" type="ORF">SHKM778_21510</name>
</gene>
<dbReference type="EMBL" id="AP035768">
    <property type="protein sequence ID" value="BFO15763.1"/>
    <property type="molecule type" value="Genomic_DNA"/>
</dbReference>
<reference evidence="1" key="2">
    <citation type="submission" date="2024-07" db="EMBL/GenBank/DDBJ databases">
        <title>Streptomyces haneummycinica sp. nov., a new antibiotic-producing actinobacterium isolated from marine sediment.</title>
        <authorList>
            <person name="Uemura M."/>
            <person name="Hamada M."/>
            <person name="Hirano S."/>
            <person name="Kobayashi K."/>
            <person name="Ohshiro T."/>
            <person name="Kobayashi T."/>
            <person name="Terahara T."/>
        </authorList>
    </citation>
    <scope>NUCLEOTIDE SEQUENCE</scope>
    <source>
        <strain evidence="1">KM77-8</strain>
    </source>
</reference>